<protein>
    <submittedName>
        <fullName evidence="2">Uncharacterized protein</fullName>
    </submittedName>
</protein>
<feature type="compositionally biased region" description="Polar residues" evidence="1">
    <location>
        <begin position="272"/>
        <end position="284"/>
    </location>
</feature>
<feature type="compositionally biased region" description="Pro residues" evidence="1">
    <location>
        <begin position="322"/>
        <end position="331"/>
    </location>
</feature>
<sequence length="597" mass="65000">MDEYENSLPSYPPVPPLTTDDPNWLTKQLNYLERRREFLLDELGYAGQDVKDALAEATLAQVELEGEVGVHGLCVLVDQPDEDWAAMARHPEDVNEGMNGLLAFLATMLGPATVRSMVKRGIAIATRRGEEVDDFSDETTDNEEDGQGDEPNNDDGRNGTAPSEESRDTHEETGDLERRDGGGQSEVSKTFHGGPGGSTHDAPEGVETAAYCPSTSTSTSTSRKRKRSPSVPLEDDDGNIADDEDRPSTPKRSRKLPHHDGAWRAARRSRLSEATSGVSASPTRELSAPPVTSLPLGSPPLLSPDDGESSPESDSEFWSSPIPGPKSPPPRRQLSPSPESPDTHGQLSLLTSSQKGPAVPLSIFSTMSSFSRKRQRTDDETHEAPNFQLPTPSESHETPSHTDEVSLARPIPKRAKVAHAEFLASSSSVVETRSHVSPSPPPKSSPTERPRAPAPDVHQLPMNLFQGFGPSLRDSWHQTRDVLEQEAADLPSLTEDVPDPDYRRENLEPEIKKHFRVGIKRGTHRLGPDIVAILALVPSGRREPPPTFQLYPSPVMGAETPMYIPSDDGDIDVEQLLLDAISLPPDNNAPEPIFADD</sequence>
<feature type="region of interest" description="Disordered" evidence="1">
    <location>
        <begin position="129"/>
        <end position="412"/>
    </location>
</feature>
<gene>
    <name evidence="2" type="ORF">HGRIS_010830</name>
</gene>
<feature type="region of interest" description="Disordered" evidence="1">
    <location>
        <begin position="425"/>
        <end position="473"/>
    </location>
</feature>
<keyword evidence="3" id="KW-1185">Reference proteome</keyword>
<evidence type="ECO:0000256" key="1">
    <source>
        <dbReference type="SAM" id="MobiDB-lite"/>
    </source>
</evidence>
<organism evidence="2 3">
    <name type="scientific">Hohenbuehelia grisea</name>
    <dbReference type="NCBI Taxonomy" id="104357"/>
    <lineage>
        <taxon>Eukaryota</taxon>
        <taxon>Fungi</taxon>
        <taxon>Dikarya</taxon>
        <taxon>Basidiomycota</taxon>
        <taxon>Agaricomycotina</taxon>
        <taxon>Agaricomycetes</taxon>
        <taxon>Agaricomycetidae</taxon>
        <taxon>Agaricales</taxon>
        <taxon>Pleurotineae</taxon>
        <taxon>Pleurotaceae</taxon>
        <taxon>Hohenbuehelia</taxon>
    </lineage>
</organism>
<feature type="compositionally biased region" description="Acidic residues" evidence="1">
    <location>
        <begin position="305"/>
        <end position="315"/>
    </location>
</feature>
<feature type="compositionally biased region" description="Acidic residues" evidence="1">
    <location>
        <begin position="131"/>
        <end position="153"/>
    </location>
</feature>
<proteinExistence type="predicted"/>
<evidence type="ECO:0000313" key="3">
    <source>
        <dbReference type="Proteomes" id="UP001556367"/>
    </source>
</evidence>
<feature type="region of interest" description="Disordered" evidence="1">
    <location>
        <begin position="1"/>
        <end position="20"/>
    </location>
</feature>
<feature type="compositionally biased region" description="Basic and acidic residues" evidence="1">
    <location>
        <begin position="164"/>
        <end position="181"/>
    </location>
</feature>
<accession>A0ABR3IXX9</accession>
<feature type="compositionally biased region" description="Acidic residues" evidence="1">
    <location>
        <begin position="233"/>
        <end position="245"/>
    </location>
</feature>
<comment type="caution">
    <text evidence="2">The sequence shown here is derived from an EMBL/GenBank/DDBJ whole genome shotgun (WGS) entry which is preliminary data.</text>
</comment>
<feature type="compositionally biased region" description="Basic and acidic residues" evidence="1">
    <location>
        <begin position="394"/>
        <end position="406"/>
    </location>
</feature>
<reference evidence="3" key="1">
    <citation type="submission" date="2024-06" db="EMBL/GenBank/DDBJ databases">
        <title>Multi-omics analyses provide insights into the biosynthesis of the anticancer antibiotic pleurotin in Hohenbuehelia grisea.</title>
        <authorList>
            <person name="Weaver J.A."/>
            <person name="Alberti F."/>
        </authorList>
    </citation>
    <scope>NUCLEOTIDE SEQUENCE [LARGE SCALE GENOMIC DNA]</scope>
    <source>
        <strain evidence="3">T-177</strain>
    </source>
</reference>
<feature type="compositionally biased region" description="Polar residues" evidence="1">
    <location>
        <begin position="343"/>
        <end position="355"/>
    </location>
</feature>
<name>A0ABR3IXX9_9AGAR</name>
<dbReference type="EMBL" id="JASNQZ010000014">
    <property type="protein sequence ID" value="KAL0948230.1"/>
    <property type="molecule type" value="Genomic_DNA"/>
</dbReference>
<evidence type="ECO:0000313" key="2">
    <source>
        <dbReference type="EMBL" id="KAL0948230.1"/>
    </source>
</evidence>
<dbReference type="Proteomes" id="UP001556367">
    <property type="component" value="Unassembled WGS sequence"/>
</dbReference>